<dbReference type="InterPro" id="IPR011599">
    <property type="entry name" value="PFD_alpha_archaea"/>
</dbReference>
<evidence type="ECO:0000256" key="1">
    <source>
        <dbReference type="ARBA" id="ARBA00010048"/>
    </source>
</evidence>
<evidence type="ECO:0000256" key="2">
    <source>
        <dbReference type="ARBA" id="ARBA00011716"/>
    </source>
</evidence>
<dbReference type="NCBIfam" id="TIGR00293">
    <property type="entry name" value="prefoldin subunit alpha"/>
    <property type="match status" value="1"/>
</dbReference>
<evidence type="ECO:0000256" key="6">
    <source>
        <dbReference type="NCBIfam" id="TIGR00293"/>
    </source>
</evidence>
<dbReference type="RefSeq" id="WP_008083950.1">
    <property type="nucleotide sequence ID" value="NC_013926.1"/>
</dbReference>
<dbReference type="EMBL" id="CP001941">
    <property type="protein sequence ID" value="ADD09066.1"/>
    <property type="molecule type" value="Genomic_DNA"/>
</dbReference>
<reference evidence="7" key="1">
    <citation type="submission" date="2010-02" db="EMBL/GenBank/DDBJ databases">
        <title>Complete sequence of Aciduliprofundum boonei T469.</title>
        <authorList>
            <consortium name="US DOE Joint Genome Institute"/>
            <person name="Lucas S."/>
            <person name="Copeland A."/>
            <person name="Lapidus A."/>
            <person name="Cheng J.-F."/>
            <person name="Bruce D."/>
            <person name="Goodwin L."/>
            <person name="Pitluck S."/>
            <person name="Saunders E."/>
            <person name="Detter J.C."/>
            <person name="Han C."/>
            <person name="Tapia R."/>
            <person name="Land M."/>
            <person name="Hauser L."/>
            <person name="Kyrpides N."/>
            <person name="Mikhailova N."/>
            <person name="Flores G."/>
            <person name="Reysenbach A.-L."/>
            <person name="Woyke T."/>
        </authorList>
    </citation>
    <scope>NUCLEOTIDE SEQUENCE</scope>
    <source>
        <strain evidence="7">T469</strain>
    </source>
</reference>
<evidence type="ECO:0000256" key="3">
    <source>
        <dbReference type="ARBA" id="ARBA00023186"/>
    </source>
</evidence>
<dbReference type="CDD" id="cd23160">
    <property type="entry name" value="Prefoldin_alpha_GimC"/>
    <property type="match status" value="1"/>
</dbReference>
<dbReference type="STRING" id="439481.Aboo_1258"/>
<dbReference type="GO" id="GO:0005737">
    <property type="term" value="C:cytoplasm"/>
    <property type="evidence" value="ECO:0007669"/>
    <property type="project" value="UniProtKB-SubCell"/>
</dbReference>
<keyword evidence="5" id="KW-0963">Cytoplasm</keyword>
<evidence type="ECO:0000313" key="8">
    <source>
        <dbReference type="Proteomes" id="UP000001400"/>
    </source>
</evidence>
<name>B5ICI9_ACIB4</name>
<comment type="similarity">
    <text evidence="1">Belongs to the prefoldin subunit alpha family.</text>
</comment>
<dbReference type="HAMAP" id="MF_00308">
    <property type="entry name" value="PfdA"/>
    <property type="match status" value="1"/>
</dbReference>
<dbReference type="SUPFAM" id="SSF46579">
    <property type="entry name" value="Prefoldin"/>
    <property type="match status" value="1"/>
</dbReference>
<comment type="similarity">
    <text evidence="5">Belongs to the prefoldin alpha subunit family.</text>
</comment>
<protein>
    <recommendedName>
        <fullName evidence="5 6">Prefoldin subunit alpha</fullName>
    </recommendedName>
    <alternativeName>
        <fullName evidence="5">GimC subunit alpha</fullName>
    </alternativeName>
</protein>
<accession>B5ICI9</accession>
<dbReference type="GeneID" id="8828220"/>
<evidence type="ECO:0000256" key="5">
    <source>
        <dbReference type="HAMAP-Rule" id="MF_00308"/>
    </source>
</evidence>
<organism evidence="7 8">
    <name type="scientific">Aciduliprofundum boonei (strain DSM 19572 / T469)</name>
    <dbReference type="NCBI Taxonomy" id="439481"/>
    <lineage>
        <taxon>Archaea</taxon>
        <taxon>Methanobacteriati</taxon>
        <taxon>Thermoplasmatota</taxon>
        <taxon>DHVE2 group</taxon>
        <taxon>Candidatus Aciduliprofundum</taxon>
    </lineage>
</organism>
<proteinExistence type="inferred from homology"/>
<dbReference type="AlphaFoldDB" id="B5ICI9"/>
<dbReference type="GO" id="GO:0006457">
    <property type="term" value="P:protein folding"/>
    <property type="evidence" value="ECO:0007669"/>
    <property type="project" value="UniProtKB-UniRule"/>
</dbReference>
<dbReference type="Pfam" id="PF02996">
    <property type="entry name" value="Prefoldin"/>
    <property type="match status" value="1"/>
</dbReference>
<dbReference type="InterPro" id="IPR009053">
    <property type="entry name" value="Prefoldin"/>
</dbReference>
<keyword evidence="3 5" id="KW-0143">Chaperone</keyword>
<dbReference type="eggNOG" id="arCOG01341">
    <property type="taxonomic scope" value="Archaea"/>
</dbReference>
<comment type="subcellular location">
    <subcellularLocation>
        <location evidence="5">Cytoplasm</location>
    </subcellularLocation>
</comment>
<keyword evidence="8" id="KW-1185">Reference proteome</keyword>
<dbReference type="OrthoDB" id="10045at2157"/>
<comment type="subunit">
    <text evidence="2 5">Heterohexamer of two alpha and four beta subunits.</text>
</comment>
<dbReference type="GO" id="GO:0016272">
    <property type="term" value="C:prefoldin complex"/>
    <property type="evidence" value="ECO:0007669"/>
    <property type="project" value="UniProtKB-UniRule"/>
</dbReference>
<dbReference type="GO" id="GO:0051082">
    <property type="term" value="F:unfolded protein binding"/>
    <property type="evidence" value="ECO:0007669"/>
    <property type="project" value="UniProtKB-UniRule"/>
</dbReference>
<dbReference type="HOGENOM" id="CLU_091867_1_3_2"/>
<gene>
    <name evidence="5" type="primary">pfdA</name>
    <name evidence="7" type="ordered locus">Aboo_1258</name>
</gene>
<dbReference type="InterPro" id="IPR004127">
    <property type="entry name" value="Prefoldin_subunit_alpha"/>
</dbReference>
<evidence type="ECO:0000256" key="4">
    <source>
        <dbReference type="ARBA" id="ARBA00025077"/>
    </source>
</evidence>
<evidence type="ECO:0000313" key="7">
    <source>
        <dbReference type="EMBL" id="ADD09066.1"/>
    </source>
</evidence>
<dbReference type="Gene3D" id="1.10.287.370">
    <property type="match status" value="1"/>
</dbReference>
<dbReference type="KEGG" id="abi:Aboo_1258"/>
<dbReference type="Proteomes" id="UP000001400">
    <property type="component" value="Chromosome"/>
</dbReference>
<comment type="function">
    <text evidence="4 5">Molecular chaperone capable of stabilizing a range of proteins. Seems to fulfill an ATP-independent, HSP70-like function in archaeal de novo protein folding.</text>
</comment>
<sequence>MNEEELEKGLATLEVLKAQISNLQTQIDALQRSIQEHTNAKETIEGYMKMENDEILVPIGAGVMISAKVQEKKGLITIGNELYTELPLEKILEKIEKRKKDLEDLQLKLSTDLKRLQENYAVLSAKVEQDYAKYIEERKNVQGP</sequence>